<dbReference type="SUPFAM" id="SSF50156">
    <property type="entry name" value="PDZ domain-like"/>
    <property type="match status" value="1"/>
</dbReference>
<dbReference type="AlphaFoldDB" id="A0A9D4KLQ7"/>
<dbReference type="Pfam" id="PF19031">
    <property type="entry name" value="Intu_longin_1"/>
    <property type="match status" value="1"/>
</dbReference>
<evidence type="ECO:0000259" key="10">
    <source>
        <dbReference type="Pfam" id="PF19032"/>
    </source>
</evidence>
<accession>A0A9D4KLQ7</accession>
<dbReference type="GO" id="GO:0016192">
    <property type="term" value="P:vesicle-mediated transport"/>
    <property type="evidence" value="ECO:0007669"/>
    <property type="project" value="InterPro"/>
</dbReference>
<evidence type="ECO:0000256" key="7">
    <source>
        <dbReference type="SAM" id="MobiDB-lite"/>
    </source>
</evidence>
<dbReference type="GO" id="GO:0001736">
    <property type="term" value="P:establishment of planar polarity"/>
    <property type="evidence" value="ECO:0007669"/>
    <property type="project" value="InterPro"/>
</dbReference>
<reference evidence="12" key="1">
    <citation type="journal article" date="2019" name="bioRxiv">
        <title>The Genome of the Zebra Mussel, Dreissena polymorpha: A Resource for Invasive Species Research.</title>
        <authorList>
            <person name="McCartney M.A."/>
            <person name="Auch B."/>
            <person name="Kono T."/>
            <person name="Mallez S."/>
            <person name="Zhang Y."/>
            <person name="Obille A."/>
            <person name="Becker A."/>
            <person name="Abrahante J.E."/>
            <person name="Garbe J."/>
            <person name="Badalamenti J.P."/>
            <person name="Herman A."/>
            <person name="Mangelson H."/>
            <person name="Liachko I."/>
            <person name="Sullivan S."/>
            <person name="Sone E.D."/>
            <person name="Koren S."/>
            <person name="Silverstein K.A.T."/>
            <person name="Beckman K.B."/>
            <person name="Gohl D.M."/>
        </authorList>
    </citation>
    <scope>NUCLEOTIDE SEQUENCE</scope>
    <source>
        <strain evidence="12">Duluth1</strain>
        <tissue evidence="12">Whole animal</tissue>
    </source>
</reference>
<evidence type="ECO:0000256" key="4">
    <source>
        <dbReference type="ARBA" id="ARBA00022473"/>
    </source>
</evidence>
<dbReference type="GO" id="GO:0060271">
    <property type="term" value="P:cilium assembly"/>
    <property type="evidence" value="ECO:0007669"/>
    <property type="project" value="InterPro"/>
</dbReference>
<dbReference type="Proteomes" id="UP000828390">
    <property type="component" value="Unassembled WGS sequence"/>
</dbReference>
<organism evidence="12 13">
    <name type="scientific">Dreissena polymorpha</name>
    <name type="common">Zebra mussel</name>
    <name type="synonym">Mytilus polymorpha</name>
    <dbReference type="NCBI Taxonomy" id="45954"/>
    <lineage>
        <taxon>Eukaryota</taxon>
        <taxon>Metazoa</taxon>
        <taxon>Spiralia</taxon>
        <taxon>Lophotrochozoa</taxon>
        <taxon>Mollusca</taxon>
        <taxon>Bivalvia</taxon>
        <taxon>Autobranchia</taxon>
        <taxon>Heteroconchia</taxon>
        <taxon>Euheterodonta</taxon>
        <taxon>Imparidentia</taxon>
        <taxon>Neoheterodontei</taxon>
        <taxon>Myida</taxon>
        <taxon>Dreissenoidea</taxon>
        <taxon>Dreissenidae</taxon>
        <taxon>Dreissena</taxon>
    </lineage>
</organism>
<dbReference type="InterPro" id="IPR036034">
    <property type="entry name" value="PDZ_sf"/>
</dbReference>
<dbReference type="Pfam" id="PF19033">
    <property type="entry name" value="Intu_longin_3"/>
    <property type="match status" value="1"/>
</dbReference>
<evidence type="ECO:0000256" key="2">
    <source>
        <dbReference type="ARBA" id="ARBA00010034"/>
    </source>
</evidence>
<keyword evidence="8" id="KW-0732">Signal</keyword>
<dbReference type="PANTHER" id="PTHR21082">
    <property type="entry name" value="PROTEIN INTURNED"/>
    <property type="match status" value="1"/>
</dbReference>
<evidence type="ECO:0000256" key="6">
    <source>
        <dbReference type="ARBA" id="ARBA00022794"/>
    </source>
</evidence>
<evidence type="ECO:0000259" key="11">
    <source>
        <dbReference type="Pfam" id="PF19033"/>
    </source>
</evidence>
<dbReference type="InterPro" id="IPR043988">
    <property type="entry name" value="CCZ1/INTU_longin_2"/>
</dbReference>
<keyword evidence="6" id="KW-0970">Cilium biogenesis/degradation</keyword>
<dbReference type="Pfam" id="PF19032">
    <property type="entry name" value="Intu_longin_2"/>
    <property type="match status" value="1"/>
</dbReference>
<gene>
    <name evidence="12" type="ORF">DPMN_115443</name>
</gene>
<keyword evidence="4" id="KW-0217">Developmental protein</keyword>
<proteinExistence type="inferred from homology"/>
<feature type="domain" description="CCZ1/INTU second Longin" evidence="10">
    <location>
        <begin position="662"/>
        <end position="781"/>
    </location>
</feature>
<feature type="compositionally biased region" description="Basic and acidic residues" evidence="7">
    <location>
        <begin position="838"/>
        <end position="851"/>
    </location>
</feature>
<keyword evidence="5" id="KW-0963">Cytoplasm</keyword>
<dbReference type="InterPro" id="IPR039151">
    <property type="entry name" value="INTU"/>
</dbReference>
<reference evidence="12" key="2">
    <citation type="submission" date="2020-11" db="EMBL/GenBank/DDBJ databases">
        <authorList>
            <person name="McCartney M.A."/>
            <person name="Auch B."/>
            <person name="Kono T."/>
            <person name="Mallez S."/>
            <person name="Becker A."/>
            <person name="Gohl D.M."/>
            <person name="Silverstein K.A.T."/>
            <person name="Koren S."/>
            <person name="Bechman K.B."/>
            <person name="Herman A."/>
            <person name="Abrahante J.E."/>
            <person name="Garbe J."/>
        </authorList>
    </citation>
    <scope>NUCLEOTIDE SEQUENCE</scope>
    <source>
        <strain evidence="12">Duluth1</strain>
        <tissue evidence="12">Whole animal</tissue>
    </source>
</reference>
<evidence type="ECO:0000313" key="12">
    <source>
        <dbReference type="EMBL" id="KAH3841956.1"/>
    </source>
</evidence>
<name>A0A9D4KLQ7_DREPO</name>
<evidence type="ECO:0000259" key="9">
    <source>
        <dbReference type="Pfam" id="PF19031"/>
    </source>
</evidence>
<comment type="subcellular location">
    <subcellularLocation>
        <location evidence="1">Cytoplasm</location>
    </subcellularLocation>
</comment>
<feature type="signal peptide" evidence="8">
    <location>
        <begin position="1"/>
        <end position="31"/>
    </location>
</feature>
<evidence type="ECO:0000256" key="8">
    <source>
        <dbReference type="SAM" id="SignalP"/>
    </source>
</evidence>
<dbReference type="PANTHER" id="PTHR21082:SF4">
    <property type="entry name" value="PROTEIN INTURNED"/>
    <property type="match status" value="1"/>
</dbReference>
<dbReference type="InterPro" id="IPR043989">
    <property type="entry name" value="CCZ1/INTU/HSP4_longin_3"/>
</dbReference>
<dbReference type="GO" id="GO:0005737">
    <property type="term" value="C:cytoplasm"/>
    <property type="evidence" value="ECO:0007669"/>
    <property type="project" value="UniProtKB-SubCell"/>
</dbReference>
<dbReference type="InterPro" id="IPR043987">
    <property type="entry name" value="CCZ1/INTU/HSP4_longin_1"/>
</dbReference>
<comment type="caution">
    <text evidence="12">The sequence shown here is derived from an EMBL/GenBank/DDBJ whole genome shotgun (WGS) entry which is preliminary data.</text>
</comment>
<evidence type="ECO:0000256" key="3">
    <source>
        <dbReference type="ARBA" id="ARBA00015639"/>
    </source>
</evidence>
<dbReference type="Gene3D" id="2.30.42.10">
    <property type="match status" value="1"/>
</dbReference>
<sequence>MEHISMPLCLLQILSWNFILVFERLEKKALANSVDQDETPHDAAKTDLVGLLAVDKSHKAGRLPSRKKALANSVDPDETPHDAAFDSDMFGLRVPLVQSLSSADFDGVNVILNKSILKDPSKWLTKVNKNGEIFELHLENSVELFTQPLPSEKVSLCSDCGTDDTGYGTDNEAHSVLNTGDLIPPNELAEFADCFVNYTSSSHCATQQKTQLNQQAAFRQFEEDIDILFQSKRNPRDESNEFDVAHDLTDINSYFTEEDNRHLGFDSHKIQYFSQNETFQTLTLQPTDMLSLVNDNDNRSEQHRGCLPKNRLEVVVKLKPKKLQNETNSTVELCEYILGFVPGHTGTSTNVRQRKKDKMVKIRSILPNGVCARYSSIKVGDCLLSINEQRVTWDNLASLLSTLQFQRQAKLLIRPSEKTKTEKIPIVKKDSIPSSAHRLTELITGSNNHRTSHEVTAQNIVPFYGAMYLSLEGINSDNMQAKEDIVYQFPKVDNKVISSRGMFITLAGSLHDALKSTIQSTTLLVEDQPVHIVYHCEGPSLFVFSAPEHMFSLTSLTMLVKDLVRLLQVIHGSVHHAFTSLDTHYSLDCFFTLLHEKLHCRNGVLESGTHNDMLHNLSQGATVLCVPQEVKNCADRMLTEFESADFGDMSDSYYGCRRSYSVLGSCLFYKDYLISSHLAREDLVDVSTYLRYHGLLALSTDPGLGQLVAWREVYPTRNCHTIPDEQQFGYSEPLIARWFWLIVGYKNLIMCVSLETGGCTKVVAGVSPPDPFLIDQARAVLLQLYAQDMASVCQTCISSTLTSLTTSPPSVVNEDRRLQEISPRNPGMGESPAVTRSRSVDAHTSHSEVRKLSSNSLDSVVKPGRKGRLYPEVSDCLYSTLATKVDSYPLNTNRKLSVGMNNCLFHLLYIDNLEGVLISSSQQMAASPTNEQIHKCFKKAAQKIKTVFASAKQIKEQSKTERHHVCGSNDDFVHIREEGVMFTCNVTGPADKKLSQLCYWVVGRLLSRSKQREMYVCFLESTPQAVVELAFKTAFGRLPL</sequence>
<protein>
    <recommendedName>
        <fullName evidence="3">Protein inturned</fullName>
    </recommendedName>
</protein>
<feature type="region of interest" description="Disordered" evidence="7">
    <location>
        <begin position="821"/>
        <end position="856"/>
    </location>
</feature>
<evidence type="ECO:0000256" key="1">
    <source>
        <dbReference type="ARBA" id="ARBA00004496"/>
    </source>
</evidence>
<evidence type="ECO:0000256" key="5">
    <source>
        <dbReference type="ARBA" id="ARBA00022490"/>
    </source>
</evidence>
<comment type="similarity">
    <text evidence="2">Belongs to the inturned family.</text>
</comment>
<feature type="domain" description="CCZ1/INTU/HSP4 first Longin" evidence="9">
    <location>
        <begin position="465"/>
        <end position="572"/>
    </location>
</feature>
<dbReference type="EMBL" id="JAIWYP010000004">
    <property type="protein sequence ID" value="KAH3841956.1"/>
    <property type="molecule type" value="Genomic_DNA"/>
</dbReference>
<keyword evidence="13" id="KW-1185">Reference proteome</keyword>
<feature type="domain" description="CCZ1/INTU/HPS4 third Longin" evidence="11">
    <location>
        <begin position="904"/>
        <end position="1032"/>
    </location>
</feature>
<feature type="chain" id="PRO_5038340200" description="Protein inturned" evidence="8">
    <location>
        <begin position="32"/>
        <end position="1040"/>
    </location>
</feature>
<evidence type="ECO:0000313" key="13">
    <source>
        <dbReference type="Proteomes" id="UP000828390"/>
    </source>
</evidence>
<dbReference type="GO" id="GO:0005929">
    <property type="term" value="C:cilium"/>
    <property type="evidence" value="ECO:0007669"/>
    <property type="project" value="TreeGrafter"/>
</dbReference>
<dbReference type="GO" id="GO:0007399">
    <property type="term" value="P:nervous system development"/>
    <property type="evidence" value="ECO:0007669"/>
    <property type="project" value="TreeGrafter"/>
</dbReference>